<accession>A0A2T2PD99</accession>
<evidence type="ECO:0000313" key="1">
    <source>
        <dbReference type="EMBL" id="PSN75604.1"/>
    </source>
</evidence>
<evidence type="ECO:0000313" key="2">
    <source>
        <dbReference type="Proteomes" id="UP000240883"/>
    </source>
</evidence>
<sequence length="118" mass="13177">MPLDRPRVIKTLRESSFHWPATATGDCAPPRTPRLHPGSARLPFNFSLHRLTIVRLCRQAASTKDREPSPRCGSGMYRPWYGGPSAPHPPQPWWPSLAFNQVSFSSHGTPGTHITSPR</sequence>
<dbReference type="AlphaFoldDB" id="A0A2T2PD99"/>
<proteinExistence type="predicted"/>
<dbReference type="EMBL" id="KZ678128">
    <property type="protein sequence ID" value="PSN75604.1"/>
    <property type="molecule type" value="Genomic_DNA"/>
</dbReference>
<name>A0A2T2PD99_CORCC</name>
<protein>
    <submittedName>
        <fullName evidence="1">Uncharacterized protein</fullName>
    </submittedName>
</protein>
<reference evidence="1 2" key="1">
    <citation type="journal article" date="2018" name="Front. Microbiol.">
        <title>Genome-Wide Analysis of Corynespora cassiicola Leaf Fall Disease Putative Effectors.</title>
        <authorList>
            <person name="Lopez D."/>
            <person name="Ribeiro S."/>
            <person name="Label P."/>
            <person name="Fumanal B."/>
            <person name="Venisse J.S."/>
            <person name="Kohler A."/>
            <person name="de Oliveira R.R."/>
            <person name="Labutti K."/>
            <person name="Lipzen A."/>
            <person name="Lail K."/>
            <person name="Bauer D."/>
            <person name="Ohm R.A."/>
            <person name="Barry K.W."/>
            <person name="Spatafora J."/>
            <person name="Grigoriev I.V."/>
            <person name="Martin F.M."/>
            <person name="Pujade-Renaud V."/>
        </authorList>
    </citation>
    <scope>NUCLEOTIDE SEQUENCE [LARGE SCALE GENOMIC DNA]</scope>
    <source>
        <strain evidence="1 2">Philippines</strain>
    </source>
</reference>
<gene>
    <name evidence="1" type="ORF">BS50DRAFT_43659</name>
</gene>
<organism evidence="1 2">
    <name type="scientific">Corynespora cassiicola Philippines</name>
    <dbReference type="NCBI Taxonomy" id="1448308"/>
    <lineage>
        <taxon>Eukaryota</taxon>
        <taxon>Fungi</taxon>
        <taxon>Dikarya</taxon>
        <taxon>Ascomycota</taxon>
        <taxon>Pezizomycotina</taxon>
        <taxon>Dothideomycetes</taxon>
        <taxon>Pleosporomycetidae</taxon>
        <taxon>Pleosporales</taxon>
        <taxon>Corynesporascaceae</taxon>
        <taxon>Corynespora</taxon>
    </lineage>
</organism>
<keyword evidence="2" id="KW-1185">Reference proteome</keyword>
<dbReference type="Proteomes" id="UP000240883">
    <property type="component" value="Unassembled WGS sequence"/>
</dbReference>